<dbReference type="AlphaFoldDB" id="Q11GH8"/>
<name>Q11GH8_CHESB</name>
<sequence>MRSHSEDNFKIRLVERAQLLIAVQKMLAHGIPEELIPIRLAHAFYVDIDELNAVLEIVRQAKERTPAQQRSFKAA</sequence>
<dbReference type="EMBL" id="CP000390">
    <property type="protein sequence ID" value="ABG63497.1"/>
    <property type="molecule type" value="Genomic_DNA"/>
</dbReference>
<proteinExistence type="predicted"/>
<reference evidence="1" key="1">
    <citation type="submission" date="2006-06" db="EMBL/GenBank/DDBJ databases">
        <title>Complete sequence of chromosome of Chelativorans sp. BNC1.</title>
        <authorList>
            <consortium name="US DOE Joint Genome Institute"/>
            <person name="Copeland A."/>
            <person name="Lucas S."/>
            <person name="Lapidus A."/>
            <person name="Barry K."/>
            <person name="Detter J.C."/>
            <person name="Glavina del Rio T."/>
            <person name="Hammon N."/>
            <person name="Israni S."/>
            <person name="Dalin E."/>
            <person name="Tice H."/>
            <person name="Pitluck S."/>
            <person name="Chertkov O."/>
            <person name="Brettin T."/>
            <person name="Bruce D."/>
            <person name="Han C."/>
            <person name="Tapia R."/>
            <person name="Gilna P."/>
            <person name="Schmutz J."/>
            <person name="Larimer F."/>
            <person name="Land M."/>
            <person name="Hauser L."/>
            <person name="Kyrpides N."/>
            <person name="Mikhailova N."/>
            <person name="Richardson P."/>
        </authorList>
    </citation>
    <scope>NUCLEOTIDE SEQUENCE</scope>
    <source>
        <strain evidence="1">BNC1</strain>
    </source>
</reference>
<dbReference type="OrthoDB" id="8030628at2"/>
<gene>
    <name evidence="1" type="ordered locus">Meso_2105</name>
</gene>
<evidence type="ECO:0000313" key="1">
    <source>
        <dbReference type="EMBL" id="ABG63497.1"/>
    </source>
</evidence>
<organism evidence="1">
    <name type="scientific">Chelativorans sp. (strain BNC1)</name>
    <dbReference type="NCBI Taxonomy" id="266779"/>
    <lineage>
        <taxon>Bacteria</taxon>
        <taxon>Pseudomonadati</taxon>
        <taxon>Pseudomonadota</taxon>
        <taxon>Alphaproteobacteria</taxon>
        <taxon>Hyphomicrobiales</taxon>
        <taxon>Phyllobacteriaceae</taxon>
        <taxon>Chelativorans</taxon>
    </lineage>
</organism>
<dbReference type="KEGG" id="mes:Meso_2105"/>
<protein>
    <submittedName>
        <fullName evidence="1">Uncharacterized protein</fullName>
    </submittedName>
</protein>
<dbReference type="HOGENOM" id="CLU_2664404_0_0_5"/>
<accession>Q11GH8</accession>
<dbReference type="eggNOG" id="ENOG5031BV9">
    <property type="taxonomic scope" value="Bacteria"/>
</dbReference>